<dbReference type="STRING" id="391616.OA238_c31020"/>
<dbReference type="Pfam" id="PF02698">
    <property type="entry name" value="DUF218"/>
    <property type="match status" value="1"/>
</dbReference>
<dbReference type="PANTHER" id="PTHR30336">
    <property type="entry name" value="INNER MEMBRANE PROTEIN, PROBABLE PERMEASE"/>
    <property type="match status" value="1"/>
</dbReference>
<dbReference type="Gene3D" id="3.40.50.620">
    <property type="entry name" value="HUPs"/>
    <property type="match status" value="1"/>
</dbReference>
<evidence type="ECO:0000313" key="3">
    <source>
        <dbReference type="Proteomes" id="UP000004688"/>
    </source>
</evidence>
<dbReference type="InterPro" id="IPR003848">
    <property type="entry name" value="DUF218"/>
</dbReference>
<evidence type="ECO:0000259" key="1">
    <source>
        <dbReference type="Pfam" id="PF02698"/>
    </source>
</evidence>
<dbReference type="RefSeq" id="WP_015496125.1">
    <property type="nucleotide sequence ID" value="NC_020908.1"/>
</dbReference>
<dbReference type="HOGENOM" id="CLU_051474_3_3_5"/>
<dbReference type="Proteomes" id="UP000004688">
    <property type="component" value="Chromosome"/>
</dbReference>
<gene>
    <name evidence="2" type="ORF">OA238_c31020</name>
</gene>
<feature type="domain" description="DUF218" evidence="1">
    <location>
        <begin position="5"/>
        <end position="146"/>
    </location>
</feature>
<protein>
    <recommendedName>
        <fullName evidence="1">DUF218 domain-containing protein</fullName>
    </recommendedName>
</protein>
<accession>M9RRM7</accession>
<dbReference type="InterPro" id="IPR051599">
    <property type="entry name" value="Cell_Envelope_Assoc"/>
</dbReference>
<keyword evidence="3" id="KW-1185">Reference proteome</keyword>
<dbReference type="PANTHER" id="PTHR30336:SF20">
    <property type="entry name" value="DUF218 DOMAIN-CONTAINING PROTEIN"/>
    <property type="match status" value="1"/>
</dbReference>
<dbReference type="GO" id="GO:0005886">
    <property type="term" value="C:plasma membrane"/>
    <property type="evidence" value="ECO:0007669"/>
    <property type="project" value="TreeGrafter"/>
</dbReference>
<name>M9RRM7_9RHOB</name>
<dbReference type="KEGG" id="oar:OA238_c31020"/>
<dbReference type="EMBL" id="CP003742">
    <property type="protein sequence ID" value="AGI73101.1"/>
    <property type="molecule type" value="Genomic_DNA"/>
</dbReference>
<dbReference type="InterPro" id="IPR014729">
    <property type="entry name" value="Rossmann-like_a/b/a_fold"/>
</dbReference>
<organism evidence="2 3">
    <name type="scientific">Octadecabacter arcticus 238</name>
    <dbReference type="NCBI Taxonomy" id="391616"/>
    <lineage>
        <taxon>Bacteria</taxon>
        <taxon>Pseudomonadati</taxon>
        <taxon>Pseudomonadota</taxon>
        <taxon>Alphaproteobacteria</taxon>
        <taxon>Rhodobacterales</taxon>
        <taxon>Roseobacteraceae</taxon>
        <taxon>Octadecabacter</taxon>
    </lineage>
</organism>
<sequence>MAIGIILGAAVWREGPSPTLRRRTLHAAALYQSGHITSLVLCGGVGQHPPSEAAVMQDILLGAGVPMDAMVLEDHSTTTGENIRFARDLIHETDVAIIEVVIITDWYHAPRAKLIARRAGLHATSSSPSLRGAKFWPQTKSALREIPAYIAYAIRLRT</sequence>
<dbReference type="AlphaFoldDB" id="M9RRM7"/>
<evidence type="ECO:0000313" key="2">
    <source>
        <dbReference type="EMBL" id="AGI73101.1"/>
    </source>
</evidence>
<dbReference type="eggNOG" id="COG1434">
    <property type="taxonomic scope" value="Bacteria"/>
</dbReference>
<reference evidence="2 3" key="1">
    <citation type="journal article" date="2013" name="PLoS ONE">
        <title>Poles Apart: Arctic and Antarctic Octadecabacter strains Share High Genome Plasticity and a New Type of Xanthorhodopsin.</title>
        <authorList>
            <person name="Vollmers J."/>
            <person name="Voget S."/>
            <person name="Dietrich S."/>
            <person name="Gollnow K."/>
            <person name="Smits M."/>
            <person name="Meyer K."/>
            <person name="Brinkhoff T."/>
            <person name="Simon M."/>
            <person name="Daniel R."/>
        </authorList>
    </citation>
    <scope>NUCLEOTIDE SEQUENCE [LARGE SCALE GENOMIC DNA]</scope>
    <source>
        <strain evidence="2 3">238</strain>
    </source>
</reference>
<dbReference type="CDD" id="cd06259">
    <property type="entry name" value="YdcF-like"/>
    <property type="match status" value="1"/>
</dbReference>
<dbReference type="OrthoDB" id="9809813at2"/>
<proteinExistence type="predicted"/>